<organism evidence="1 2">
    <name type="scientific">Hassallia byssoidea VB512170</name>
    <dbReference type="NCBI Taxonomy" id="1304833"/>
    <lineage>
        <taxon>Bacteria</taxon>
        <taxon>Bacillati</taxon>
        <taxon>Cyanobacteriota</taxon>
        <taxon>Cyanophyceae</taxon>
        <taxon>Nostocales</taxon>
        <taxon>Tolypothrichaceae</taxon>
        <taxon>Hassallia</taxon>
    </lineage>
</organism>
<dbReference type="InterPro" id="IPR032710">
    <property type="entry name" value="NTF2-like_dom_sf"/>
</dbReference>
<protein>
    <submittedName>
        <fullName evidence="1">Ester cyclase</fullName>
    </submittedName>
</protein>
<evidence type="ECO:0000313" key="1">
    <source>
        <dbReference type="EMBL" id="NEU71060.1"/>
    </source>
</evidence>
<proteinExistence type="predicted"/>
<sequence length="268" mass="30150">MSATQSNSLPLWVQDRDTVIAQSTDAEWRYQTPPDYSRSKENLAQESVCNHLEGSLEAIVQNLVRTFEMEASFKSDPQQWLSVVSDKFRVSTNGGVEYTAAELGVAGTYNLFMADSQHYKASEEDFESSGQIFHTTFPEGFPWELLEVFSGPPNVTFKWRHWGHFNGSYKDFAGTGEMVEVIGMSIARVTDDLKIVSMEHYFDNTLFLDKLTAGGKTTTSKLTGNEKQATGEQKPTFLGIIKRLWNWGEKQVISESPASRCPFSALLR</sequence>
<dbReference type="PANTHER" id="PTHR31723">
    <property type="entry name" value="PATHOGENESIS-RELATED FAMILY PROTEIN"/>
    <property type="match status" value="1"/>
</dbReference>
<dbReference type="RefSeq" id="WP_039753060.1">
    <property type="nucleotide sequence ID" value="NZ_JTCM02000001.1"/>
</dbReference>
<dbReference type="SUPFAM" id="SSF54427">
    <property type="entry name" value="NTF2-like"/>
    <property type="match status" value="1"/>
</dbReference>
<dbReference type="EMBL" id="JTCM02000001">
    <property type="protein sequence ID" value="NEU71060.1"/>
    <property type="molecule type" value="Genomic_DNA"/>
</dbReference>
<dbReference type="PANTHER" id="PTHR31723:SF10">
    <property type="entry name" value="PATHOGEN-RELATED PROTEIN"/>
    <property type="match status" value="1"/>
</dbReference>
<dbReference type="Gene3D" id="3.10.450.50">
    <property type="match status" value="1"/>
</dbReference>
<name>A0A846H362_9CYAN</name>
<evidence type="ECO:0000313" key="2">
    <source>
        <dbReference type="Proteomes" id="UP000031549"/>
    </source>
</evidence>
<comment type="caution">
    <text evidence="1">The sequence shown here is derived from an EMBL/GenBank/DDBJ whole genome shotgun (WGS) entry which is preliminary data.</text>
</comment>
<dbReference type="InterPro" id="IPR053218">
    <property type="entry name" value="Pathogen-related_defense"/>
</dbReference>
<keyword evidence="2" id="KW-1185">Reference proteome</keyword>
<dbReference type="Proteomes" id="UP000031549">
    <property type="component" value="Unassembled WGS sequence"/>
</dbReference>
<reference evidence="1 2" key="1">
    <citation type="journal article" date="2015" name="Genome Announc.">
        <title>Draft Genome Sequence of Cyanobacterium Hassallia byssoidea Strain VB512170, Isolated from Monuments in India.</title>
        <authorList>
            <person name="Singh D."/>
            <person name="Chandrababunaidu M.M."/>
            <person name="Panda A."/>
            <person name="Sen D."/>
            <person name="Bhattacharyya S."/>
            <person name="Adhikary S.P."/>
            <person name="Tripathy S."/>
        </authorList>
    </citation>
    <scope>NUCLEOTIDE SEQUENCE [LARGE SCALE GENOMIC DNA]</scope>
    <source>
        <strain evidence="1 2">VB512170</strain>
    </source>
</reference>
<dbReference type="AlphaFoldDB" id="A0A846H362"/>
<gene>
    <name evidence="1" type="ORF">PI95_000330</name>
</gene>
<accession>A0A846H362</accession>